<dbReference type="EMBL" id="JAZGQO010000015">
    <property type="protein sequence ID" value="KAK6168781.1"/>
    <property type="molecule type" value="Genomic_DNA"/>
</dbReference>
<name>A0AAN8G6L3_PATCE</name>
<gene>
    <name evidence="2" type="ORF">SNE40_019963</name>
</gene>
<keyword evidence="1" id="KW-0812">Transmembrane</keyword>
<keyword evidence="1" id="KW-1133">Transmembrane helix</keyword>
<evidence type="ECO:0000313" key="3">
    <source>
        <dbReference type="Proteomes" id="UP001347796"/>
    </source>
</evidence>
<evidence type="ECO:0000313" key="2">
    <source>
        <dbReference type="EMBL" id="KAK6168781.1"/>
    </source>
</evidence>
<reference evidence="2 3" key="1">
    <citation type="submission" date="2024-01" db="EMBL/GenBank/DDBJ databases">
        <title>The genome of the rayed Mediterranean limpet Patella caerulea (Linnaeus, 1758).</title>
        <authorList>
            <person name="Anh-Thu Weber A."/>
            <person name="Halstead-Nussloch G."/>
        </authorList>
    </citation>
    <scope>NUCLEOTIDE SEQUENCE [LARGE SCALE GENOMIC DNA]</scope>
    <source>
        <strain evidence="2">AATW-2023a</strain>
        <tissue evidence="2">Whole specimen</tissue>
    </source>
</reference>
<proteinExistence type="predicted"/>
<keyword evidence="3" id="KW-1185">Reference proteome</keyword>
<evidence type="ECO:0000256" key="1">
    <source>
        <dbReference type="SAM" id="Phobius"/>
    </source>
</evidence>
<feature type="transmembrane region" description="Helical" evidence="1">
    <location>
        <begin position="101"/>
        <end position="122"/>
    </location>
</feature>
<sequence length="199" mass="23039">MCWANLFSALNLSPGCFLNGFLTSKFYLAVGGRLSSFHQGNVLIHDTYLAHKNQSFIKRRRLLQNTLSDRKAGQLFANLPIVNIKRFVSHQQTTDQNRKRILTYATYFSCAVGAVLLTVIGAKEYKKLTRRARGIEQIAEPLLGRRKYLYKYRGYIYDEYIVDHVDKIHHFEIQEDDVWVLSYPKAGLNLIKFVNSTSR</sequence>
<dbReference type="Gene3D" id="3.40.50.300">
    <property type="entry name" value="P-loop containing nucleotide triphosphate hydrolases"/>
    <property type="match status" value="1"/>
</dbReference>
<dbReference type="SUPFAM" id="SSF52540">
    <property type="entry name" value="P-loop containing nucleoside triphosphate hydrolases"/>
    <property type="match status" value="1"/>
</dbReference>
<dbReference type="InterPro" id="IPR027417">
    <property type="entry name" value="P-loop_NTPase"/>
</dbReference>
<accession>A0AAN8G6L3</accession>
<comment type="caution">
    <text evidence="2">The sequence shown here is derived from an EMBL/GenBank/DDBJ whole genome shotgun (WGS) entry which is preliminary data.</text>
</comment>
<keyword evidence="1" id="KW-0472">Membrane</keyword>
<dbReference type="AlphaFoldDB" id="A0AAN8G6L3"/>
<dbReference type="Proteomes" id="UP001347796">
    <property type="component" value="Unassembled WGS sequence"/>
</dbReference>
<organism evidence="2 3">
    <name type="scientific">Patella caerulea</name>
    <name type="common">Rayed Mediterranean limpet</name>
    <dbReference type="NCBI Taxonomy" id="87958"/>
    <lineage>
        <taxon>Eukaryota</taxon>
        <taxon>Metazoa</taxon>
        <taxon>Spiralia</taxon>
        <taxon>Lophotrochozoa</taxon>
        <taxon>Mollusca</taxon>
        <taxon>Gastropoda</taxon>
        <taxon>Patellogastropoda</taxon>
        <taxon>Patelloidea</taxon>
        <taxon>Patellidae</taxon>
        <taxon>Patella</taxon>
    </lineage>
</organism>
<protein>
    <submittedName>
        <fullName evidence="2">Uncharacterized protein</fullName>
    </submittedName>
</protein>